<dbReference type="Pfam" id="PF07690">
    <property type="entry name" value="MFS_1"/>
    <property type="match status" value="1"/>
</dbReference>
<feature type="transmembrane region" description="Helical" evidence="7">
    <location>
        <begin position="468"/>
        <end position="488"/>
    </location>
</feature>
<dbReference type="GO" id="GO:0005886">
    <property type="term" value="C:plasma membrane"/>
    <property type="evidence" value="ECO:0007669"/>
    <property type="project" value="UniProtKB-SubCell"/>
</dbReference>
<keyword evidence="5 7" id="KW-1133">Transmembrane helix</keyword>
<dbReference type="Gene3D" id="1.20.1250.20">
    <property type="entry name" value="MFS general substrate transporter like domains"/>
    <property type="match status" value="1"/>
</dbReference>
<feature type="transmembrane region" description="Helical" evidence="7">
    <location>
        <begin position="291"/>
        <end position="313"/>
    </location>
</feature>
<dbReference type="PANTHER" id="PTHR42718">
    <property type="entry name" value="MAJOR FACILITATOR SUPERFAMILY MULTIDRUG TRANSPORTER MFSC"/>
    <property type="match status" value="1"/>
</dbReference>
<keyword evidence="4 7" id="KW-0812">Transmembrane</keyword>
<dbReference type="PROSITE" id="PS50850">
    <property type="entry name" value="MFS"/>
    <property type="match status" value="1"/>
</dbReference>
<dbReference type="InterPro" id="IPR036259">
    <property type="entry name" value="MFS_trans_sf"/>
</dbReference>
<dbReference type="EMBL" id="CP130318">
    <property type="protein sequence ID" value="WNQ11163.1"/>
    <property type="molecule type" value="Genomic_DNA"/>
</dbReference>
<dbReference type="PANTHER" id="PTHR42718:SF42">
    <property type="entry name" value="EXPORT PROTEIN"/>
    <property type="match status" value="1"/>
</dbReference>
<name>A0AA96LDR8_9BACL</name>
<protein>
    <submittedName>
        <fullName evidence="9">DHA2 family efflux MFS transporter permease subunit</fullName>
    </submittedName>
</protein>
<evidence type="ECO:0000313" key="10">
    <source>
        <dbReference type="Proteomes" id="UP001305702"/>
    </source>
</evidence>
<dbReference type="InterPro" id="IPR011701">
    <property type="entry name" value="MFS"/>
</dbReference>
<keyword evidence="2" id="KW-0813">Transport</keyword>
<feature type="transmembrane region" description="Helical" evidence="7">
    <location>
        <begin position="47"/>
        <end position="65"/>
    </location>
</feature>
<evidence type="ECO:0000256" key="5">
    <source>
        <dbReference type="ARBA" id="ARBA00022989"/>
    </source>
</evidence>
<gene>
    <name evidence="9" type="ORF">MJA45_26780</name>
</gene>
<dbReference type="Gene3D" id="1.20.1720.10">
    <property type="entry name" value="Multidrug resistance protein D"/>
    <property type="match status" value="1"/>
</dbReference>
<keyword evidence="6 7" id="KW-0472">Membrane</keyword>
<evidence type="ECO:0000259" key="8">
    <source>
        <dbReference type="PROSITE" id="PS50850"/>
    </source>
</evidence>
<proteinExistence type="predicted"/>
<dbReference type="InterPro" id="IPR004638">
    <property type="entry name" value="EmrB-like"/>
</dbReference>
<accession>A0AA96LDR8</accession>
<evidence type="ECO:0000256" key="4">
    <source>
        <dbReference type="ARBA" id="ARBA00022692"/>
    </source>
</evidence>
<evidence type="ECO:0000256" key="2">
    <source>
        <dbReference type="ARBA" id="ARBA00022448"/>
    </source>
</evidence>
<dbReference type="GO" id="GO:0022857">
    <property type="term" value="F:transmembrane transporter activity"/>
    <property type="evidence" value="ECO:0007669"/>
    <property type="project" value="InterPro"/>
</dbReference>
<evidence type="ECO:0000256" key="6">
    <source>
        <dbReference type="ARBA" id="ARBA00023136"/>
    </source>
</evidence>
<reference evidence="9 10" key="1">
    <citation type="submission" date="2022-02" db="EMBL/GenBank/DDBJ databases">
        <title>Paenibacillus sp. MBLB1776 Whole Genome Shotgun Sequencing.</title>
        <authorList>
            <person name="Hwang C.Y."/>
            <person name="Cho E.-S."/>
            <person name="Seo M.-J."/>
        </authorList>
    </citation>
    <scope>NUCLEOTIDE SEQUENCE [LARGE SCALE GENOMIC DNA]</scope>
    <source>
        <strain evidence="9 10">MBLB1776</strain>
    </source>
</reference>
<feature type="transmembrane region" description="Helical" evidence="7">
    <location>
        <begin position="102"/>
        <end position="126"/>
    </location>
</feature>
<feature type="transmembrane region" description="Helical" evidence="7">
    <location>
        <begin position="196"/>
        <end position="216"/>
    </location>
</feature>
<feature type="transmembrane region" description="Helical" evidence="7">
    <location>
        <begin position="393"/>
        <end position="414"/>
    </location>
</feature>
<feature type="transmembrane region" description="Helical" evidence="7">
    <location>
        <begin position="228"/>
        <end position="245"/>
    </location>
</feature>
<feature type="domain" description="Major facilitator superfamily (MFS) profile" evidence="8">
    <location>
        <begin position="11"/>
        <end position="492"/>
    </location>
</feature>
<feature type="transmembrane region" description="Helical" evidence="7">
    <location>
        <begin position="353"/>
        <end position="372"/>
    </location>
</feature>
<dbReference type="AlphaFoldDB" id="A0AA96LDR8"/>
<feature type="transmembrane region" description="Helical" evidence="7">
    <location>
        <begin position="163"/>
        <end position="184"/>
    </location>
</feature>
<feature type="transmembrane region" description="Helical" evidence="7">
    <location>
        <begin position="266"/>
        <end position="285"/>
    </location>
</feature>
<keyword evidence="10" id="KW-1185">Reference proteome</keyword>
<evidence type="ECO:0000313" key="9">
    <source>
        <dbReference type="EMBL" id="WNQ11163.1"/>
    </source>
</evidence>
<evidence type="ECO:0000256" key="1">
    <source>
        <dbReference type="ARBA" id="ARBA00004651"/>
    </source>
</evidence>
<feature type="transmembrane region" description="Helical" evidence="7">
    <location>
        <begin position="325"/>
        <end position="347"/>
    </location>
</feature>
<comment type="subcellular location">
    <subcellularLocation>
        <location evidence="1">Cell membrane</location>
        <topology evidence="1">Multi-pass membrane protein</topology>
    </subcellularLocation>
</comment>
<dbReference type="CDD" id="cd17321">
    <property type="entry name" value="MFS_MMR_MDR_like"/>
    <property type="match status" value="1"/>
</dbReference>
<organism evidence="9 10">
    <name type="scientific">Paenibacillus aurantius</name>
    <dbReference type="NCBI Taxonomy" id="2918900"/>
    <lineage>
        <taxon>Bacteria</taxon>
        <taxon>Bacillati</taxon>
        <taxon>Bacillota</taxon>
        <taxon>Bacilli</taxon>
        <taxon>Bacillales</taxon>
        <taxon>Paenibacillaceae</taxon>
        <taxon>Paenibacillus</taxon>
    </lineage>
</organism>
<feature type="transmembrane region" description="Helical" evidence="7">
    <location>
        <begin position="77"/>
        <end position="96"/>
    </location>
</feature>
<dbReference type="Proteomes" id="UP001305702">
    <property type="component" value="Chromosome"/>
</dbReference>
<evidence type="ECO:0000256" key="7">
    <source>
        <dbReference type="SAM" id="Phobius"/>
    </source>
</evidence>
<dbReference type="RefSeq" id="WP_315604939.1">
    <property type="nucleotide sequence ID" value="NZ_CP130318.1"/>
</dbReference>
<dbReference type="SUPFAM" id="SSF103473">
    <property type="entry name" value="MFS general substrate transporter"/>
    <property type="match status" value="1"/>
</dbReference>
<dbReference type="KEGG" id="paun:MJA45_26780"/>
<sequence>MSTSASRKWWVLGALSLGLFAVGLDTTILNVALPTLAAELSASTGQLQWMVDSYNLALAAVLLPAGMLGDRFGRKKLLLAALVLFGAASGACAYASTPEALIVMRVFLGIGSAFLIPLSMSVLPVLFEGAERTKAMMVWATVNMLGIPLGPLLGGWLLKHYAWGSVFLINVPLAAAAVIAVTFLMPESRSSVHRRFDLPGLALSSLGLTVMTYGVIRGGEHGWSDPAAWAALAGGAALLLVFVLWQRRISYSLIDLPLFRSASFTWGTVLATLVSFALFGLLFSIPQFLQAVIGADTLGTGLRLLPLILGLLVGAKAAQRLMPGAGAKAVAAAGFAVLAASLAAGAFTTPDTGYAFTAAWMTAAGAGLGLALPTSMDAALGQLTAERSGVGSALIMALRQVGGSFGVALLGAALNAGYRARLDTSGLPAPAAEAVRQSAAAGVRTAERLSSDTLLASVRGSFVHGMDVTLWIGAGIAALGMLLTLVFLPRAAAQPACPPPPKPVN</sequence>
<evidence type="ECO:0000256" key="3">
    <source>
        <dbReference type="ARBA" id="ARBA00022475"/>
    </source>
</evidence>
<dbReference type="NCBIfam" id="TIGR00711">
    <property type="entry name" value="efflux_EmrB"/>
    <property type="match status" value="1"/>
</dbReference>
<dbReference type="InterPro" id="IPR020846">
    <property type="entry name" value="MFS_dom"/>
</dbReference>
<feature type="transmembrane region" description="Helical" evidence="7">
    <location>
        <begin position="138"/>
        <end position="157"/>
    </location>
</feature>
<keyword evidence="3" id="KW-1003">Cell membrane</keyword>